<dbReference type="EMBL" id="CP002816">
    <property type="protein sequence ID" value="AEH92797.1"/>
    <property type="molecule type" value="Genomic_DNA"/>
</dbReference>
<dbReference type="HOGENOM" id="CLU_1389195_0_0_9"/>
<proteinExistence type="predicted"/>
<dbReference type="AlphaFoldDB" id="A0A0E0UWI4"/>
<gene>
    <name evidence="1" type="ordered locus">LMM7_1792</name>
</gene>
<dbReference type="Proteomes" id="UP000000486">
    <property type="component" value="Chromosome"/>
</dbReference>
<reference evidence="1 2" key="1">
    <citation type="journal article" date="2011" name="J. Bacteriol.">
        <title>Genome sequence of the nonpathogenic Listeria monocytogenes serovar 4a strain M7.</title>
        <authorList>
            <person name="Chen J."/>
            <person name="Xia Y."/>
            <person name="Cheng C."/>
            <person name="Fang C."/>
            <person name="Shan Y."/>
            <person name="Jin G."/>
            <person name="Fang W."/>
        </authorList>
    </citation>
    <scope>NUCLEOTIDE SEQUENCE [LARGE SCALE GENOMIC DNA]</scope>
    <source>
        <strain evidence="1 2">M7</strain>
    </source>
</reference>
<organism evidence="1 2">
    <name type="scientific">Listeria monocytogenes serotype 4a (strain M7)</name>
    <dbReference type="NCBI Taxonomy" id="1030009"/>
    <lineage>
        <taxon>Bacteria</taxon>
        <taxon>Bacillati</taxon>
        <taxon>Bacillota</taxon>
        <taxon>Bacilli</taxon>
        <taxon>Bacillales</taxon>
        <taxon>Listeriaceae</taxon>
        <taxon>Listeria</taxon>
    </lineage>
</organism>
<name>A0A0E0UWI4_LISMM</name>
<dbReference type="KEGG" id="lmq:LMM7_1792"/>
<sequence length="184" mass="21670">MEDKITAKEFLNRFYKDEALQNKLEKEIKIPPYTNYSNLCLYILEADASDFSSISNVKDAIKQYLEKNEQLFSYSSKMDEDADIVFSVLPKWLDISPNYFSSILNKNTLNTLEKKEQIKKKVKADFKYLKTPPKWLQNPEWKFANGKPLLFIGELDIVPEKNRAKIYVFFNQSDETYHIINQSN</sequence>
<accession>A0A0E0UWI4</accession>
<dbReference type="PATRIC" id="fig|1030009.3.peg.1781"/>
<evidence type="ECO:0000313" key="2">
    <source>
        <dbReference type="Proteomes" id="UP000000486"/>
    </source>
</evidence>
<protein>
    <submittedName>
        <fullName evidence="1">Uncharacterized protein</fullName>
    </submittedName>
</protein>
<evidence type="ECO:0000313" key="1">
    <source>
        <dbReference type="EMBL" id="AEH92797.1"/>
    </source>
</evidence>